<gene>
    <name evidence="3" type="ORF">BpHYR1_002640</name>
</gene>
<dbReference type="STRING" id="10195.A0A3M7QQG5"/>
<dbReference type="EMBL" id="REGN01005342">
    <property type="protein sequence ID" value="RNA13707.1"/>
    <property type="molecule type" value="Genomic_DNA"/>
</dbReference>
<evidence type="ECO:0000313" key="3">
    <source>
        <dbReference type="EMBL" id="RNA13707.1"/>
    </source>
</evidence>
<accession>A0A3M7QQG5</accession>
<comment type="caution">
    <text evidence="3">The sequence shown here is derived from an EMBL/GenBank/DDBJ whole genome shotgun (WGS) entry which is preliminary data.</text>
</comment>
<dbReference type="AlphaFoldDB" id="A0A3M7QQG5"/>
<sequence>MFDVIFNFMLSTWALFVFSNDPLIKNFEKYQTIILKYSLAKKISSSSELILQSSPSESLSSDSFPLRVLVFLKINKDITLKDGEETSLRKKINFNEKVGATSYATRQINETKLSAFFIIFDLPMISFILNCTNFHAKAADPQVSFTKEDILAFIGRKDKNVAVFSSFHEKLFTISEHERKLPNVTDTYNKTKVGVDCVDNMTRLYSVKTKTRRWPVAVFIEEKYTEMKKIKKLLFCSKYLRCRLISSSCLIRFIIFNLAFTRSFLLIRLRLFESPPTDNIFLTSASILSFIQLFLIFKSISSAGFFTFVYFSKIKISDVMETNRTLIMTNRTFNIWSLSRGEGFYLNLDIIFFENLN</sequence>
<name>A0A3M7QQG5_BRAPC</name>
<keyword evidence="1" id="KW-0472">Membrane</keyword>
<keyword evidence="2" id="KW-0732">Signal</keyword>
<protein>
    <submittedName>
        <fullName evidence="3">PiggyBac transposable element-derived 4-like</fullName>
    </submittedName>
</protein>
<evidence type="ECO:0000256" key="2">
    <source>
        <dbReference type="SAM" id="SignalP"/>
    </source>
</evidence>
<dbReference type="OrthoDB" id="7611382at2759"/>
<keyword evidence="1" id="KW-1133">Transmembrane helix</keyword>
<feature type="signal peptide" evidence="2">
    <location>
        <begin position="1"/>
        <end position="19"/>
    </location>
</feature>
<keyword evidence="4" id="KW-1185">Reference proteome</keyword>
<keyword evidence="1" id="KW-0812">Transmembrane</keyword>
<feature type="transmembrane region" description="Helical" evidence="1">
    <location>
        <begin position="287"/>
        <end position="311"/>
    </location>
</feature>
<evidence type="ECO:0000313" key="4">
    <source>
        <dbReference type="Proteomes" id="UP000276133"/>
    </source>
</evidence>
<dbReference type="Proteomes" id="UP000276133">
    <property type="component" value="Unassembled WGS sequence"/>
</dbReference>
<evidence type="ECO:0000256" key="1">
    <source>
        <dbReference type="SAM" id="Phobius"/>
    </source>
</evidence>
<proteinExistence type="predicted"/>
<feature type="chain" id="PRO_5018254834" evidence="2">
    <location>
        <begin position="20"/>
        <end position="357"/>
    </location>
</feature>
<organism evidence="3 4">
    <name type="scientific">Brachionus plicatilis</name>
    <name type="common">Marine rotifer</name>
    <name type="synonym">Brachionus muelleri</name>
    <dbReference type="NCBI Taxonomy" id="10195"/>
    <lineage>
        <taxon>Eukaryota</taxon>
        <taxon>Metazoa</taxon>
        <taxon>Spiralia</taxon>
        <taxon>Gnathifera</taxon>
        <taxon>Rotifera</taxon>
        <taxon>Eurotatoria</taxon>
        <taxon>Monogononta</taxon>
        <taxon>Pseudotrocha</taxon>
        <taxon>Ploima</taxon>
        <taxon>Brachionidae</taxon>
        <taxon>Brachionus</taxon>
    </lineage>
</organism>
<reference evidence="3 4" key="1">
    <citation type="journal article" date="2018" name="Sci. Rep.">
        <title>Genomic signatures of local adaptation to the degree of environmental predictability in rotifers.</title>
        <authorList>
            <person name="Franch-Gras L."/>
            <person name="Hahn C."/>
            <person name="Garcia-Roger E.M."/>
            <person name="Carmona M.J."/>
            <person name="Serra M."/>
            <person name="Gomez A."/>
        </authorList>
    </citation>
    <scope>NUCLEOTIDE SEQUENCE [LARGE SCALE GENOMIC DNA]</scope>
    <source>
        <strain evidence="3">HYR1</strain>
    </source>
</reference>